<sequence length="153" mass="17594">MAFVGPQVWPELSLDRLRADGLIAKNISLRDSEGVLEMLLATPPHKEPSPYSQMLYTRDGSLPQGWYISLCYSANDHNENMKKAWHLWTSSIGVQTCYQSTDVPIVKRAKRSSYGTNMILIMPPRICMLKGKEDRCNVCYYYKQMQMVLHMIT</sequence>
<name>A0A8S9IN49_BRACR</name>
<accession>A0A8S9IN49</accession>
<protein>
    <submittedName>
        <fullName evidence="1">Uncharacterized protein</fullName>
    </submittedName>
</protein>
<organism evidence="1">
    <name type="scientific">Brassica cretica</name>
    <name type="common">Mustard</name>
    <dbReference type="NCBI Taxonomy" id="69181"/>
    <lineage>
        <taxon>Eukaryota</taxon>
        <taxon>Viridiplantae</taxon>
        <taxon>Streptophyta</taxon>
        <taxon>Embryophyta</taxon>
        <taxon>Tracheophyta</taxon>
        <taxon>Spermatophyta</taxon>
        <taxon>Magnoliopsida</taxon>
        <taxon>eudicotyledons</taxon>
        <taxon>Gunneridae</taxon>
        <taxon>Pentapetalae</taxon>
        <taxon>rosids</taxon>
        <taxon>malvids</taxon>
        <taxon>Brassicales</taxon>
        <taxon>Brassicaceae</taxon>
        <taxon>Brassiceae</taxon>
        <taxon>Brassica</taxon>
    </lineage>
</organism>
<evidence type="ECO:0000313" key="1">
    <source>
        <dbReference type="EMBL" id="KAF2570832.1"/>
    </source>
</evidence>
<gene>
    <name evidence="1" type="ORF">F2Q70_00000760</name>
</gene>
<reference evidence="1" key="1">
    <citation type="submission" date="2019-12" db="EMBL/GenBank/DDBJ databases">
        <title>Genome sequencing and annotation of Brassica cretica.</title>
        <authorList>
            <person name="Studholme D.J."/>
            <person name="Sarris P.F."/>
        </authorList>
    </citation>
    <scope>NUCLEOTIDE SEQUENCE</scope>
    <source>
        <strain evidence="1">PFS-102/07</strain>
        <tissue evidence="1">Leaf</tissue>
    </source>
</reference>
<dbReference type="AlphaFoldDB" id="A0A8S9IN49"/>
<dbReference type="EMBL" id="QGKY02001015">
    <property type="protein sequence ID" value="KAF2570832.1"/>
    <property type="molecule type" value="Genomic_DNA"/>
</dbReference>
<comment type="caution">
    <text evidence="1">The sequence shown here is derived from an EMBL/GenBank/DDBJ whole genome shotgun (WGS) entry which is preliminary data.</text>
</comment>
<proteinExistence type="predicted"/>